<evidence type="ECO:0000313" key="10">
    <source>
        <dbReference type="EMBL" id="MBC8595445.1"/>
    </source>
</evidence>
<gene>
    <name evidence="10" type="ORF">H8706_00985</name>
</gene>
<dbReference type="InterPro" id="IPR035906">
    <property type="entry name" value="MetI-like_sf"/>
</dbReference>
<dbReference type="GO" id="GO:0055085">
    <property type="term" value="P:transmembrane transport"/>
    <property type="evidence" value="ECO:0007669"/>
    <property type="project" value="InterPro"/>
</dbReference>
<feature type="transmembrane region" description="Helical" evidence="8">
    <location>
        <begin position="97"/>
        <end position="118"/>
    </location>
</feature>
<dbReference type="PANTHER" id="PTHR42929:SF1">
    <property type="entry name" value="INNER MEMBRANE ABC TRANSPORTER PERMEASE PROTEIN YDCU-RELATED"/>
    <property type="match status" value="1"/>
</dbReference>
<keyword evidence="3 8" id="KW-0813">Transport</keyword>
<keyword evidence="7 8" id="KW-0472">Membrane</keyword>
<evidence type="ECO:0000256" key="6">
    <source>
        <dbReference type="ARBA" id="ARBA00022989"/>
    </source>
</evidence>
<keyword evidence="4" id="KW-1003">Cell membrane</keyword>
<evidence type="ECO:0000256" key="2">
    <source>
        <dbReference type="ARBA" id="ARBA00007069"/>
    </source>
</evidence>
<dbReference type="Gene3D" id="1.10.3720.10">
    <property type="entry name" value="MetI-like"/>
    <property type="match status" value="1"/>
</dbReference>
<keyword evidence="6 8" id="KW-1133">Transmembrane helix</keyword>
<dbReference type="PROSITE" id="PS50928">
    <property type="entry name" value="ABC_TM1"/>
    <property type="match status" value="1"/>
</dbReference>
<reference evidence="10" key="1">
    <citation type="submission" date="2020-08" db="EMBL/GenBank/DDBJ databases">
        <title>Genome public.</title>
        <authorList>
            <person name="Liu C."/>
            <person name="Sun Q."/>
        </authorList>
    </citation>
    <scope>NUCLEOTIDE SEQUENCE</scope>
    <source>
        <strain evidence="10">NSJ-50</strain>
    </source>
</reference>
<dbReference type="SUPFAM" id="SSF161098">
    <property type="entry name" value="MetI-like"/>
    <property type="match status" value="1"/>
</dbReference>
<dbReference type="GO" id="GO:0005886">
    <property type="term" value="C:plasma membrane"/>
    <property type="evidence" value="ECO:0007669"/>
    <property type="project" value="UniProtKB-SubCell"/>
</dbReference>
<proteinExistence type="inferred from homology"/>
<dbReference type="Proteomes" id="UP000647416">
    <property type="component" value="Unassembled WGS sequence"/>
</dbReference>
<dbReference type="RefSeq" id="WP_262431136.1">
    <property type="nucleotide sequence ID" value="NZ_JACRTE010000001.1"/>
</dbReference>
<evidence type="ECO:0000256" key="8">
    <source>
        <dbReference type="RuleBase" id="RU363032"/>
    </source>
</evidence>
<evidence type="ECO:0000259" key="9">
    <source>
        <dbReference type="PROSITE" id="PS50928"/>
    </source>
</evidence>
<dbReference type="CDD" id="cd06261">
    <property type="entry name" value="TM_PBP2"/>
    <property type="match status" value="1"/>
</dbReference>
<comment type="caution">
    <text evidence="10">The sequence shown here is derived from an EMBL/GenBank/DDBJ whole genome shotgun (WGS) entry which is preliminary data.</text>
</comment>
<evidence type="ECO:0000256" key="1">
    <source>
        <dbReference type="ARBA" id="ARBA00004651"/>
    </source>
</evidence>
<feature type="transmembrane region" description="Helical" evidence="8">
    <location>
        <begin position="7"/>
        <end position="30"/>
    </location>
</feature>
<keyword evidence="5 8" id="KW-0812">Transmembrane</keyword>
<comment type="subcellular location">
    <subcellularLocation>
        <location evidence="1 8">Cell membrane</location>
        <topology evidence="1 8">Multi-pass membrane protein</topology>
    </subcellularLocation>
</comment>
<evidence type="ECO:0000256" key="7">
    <source>
        <dbReference type="ARBA" id="ARBA00023136"/>
    </source>
</evidence>
<feature type="transmembrane region" description="Helical" evidence="8">
    <location>
        <begin position="242"/>
        <end position="262"/>
    </location>
</feature>
<dbReference type="InterPro" id="IPR000515">
    <property type="entry name" value="MetI-like"/>
</dbReference>
<sequence length="276" mass="31145">MKKTAAAYPYILWAIVFTVIPLILVAYYGFTVVDEGGKATFSMQNFVTFFQNEQLLKAFWRSIYMAVIATVICLVLGYPVAYILAMSKSKHTGFLMLLLIIPMWMNLLLRTYAWVMILDNTGLINSFLNKFGIKSFEFMYHNASIVFGMVYNFLPFMILPIHSVLVKTDRSVIEAAADLGADNKKVFCKIIFPLSMPGVFSGITMVFMPAVTTFAISDILSGRKIQLMGNVIESQFLRNYNWHYGSAISLILIVIILFSVIFSSKYEKENKGGGLL</sequence>
<feature type="transmembrane region" description="Helical" evidence="8">
    <location>
        <begin position="138"/>
        <end position="161"/>
    </location>
</feature>
<name>A0A926F7K6_9FIRM</name>
<feature type="transmembrane region" description="Helical" evidence="8">
    <location>
        <begin position="63"/>
        <end position="85"/>
    </location>
</feature>
<evidence type="ECO:0000256" key="4">
    <source>
        <dbReference type="ARBA" id="ARBA00022475"/>
    </source>
</evidence>
<organism evidence="10 11">
    <name type="scientific">Qingrenia yutianensis</name>
    <dbReference type="NCBI Taxonomy" id="2763676"/>
    <lineage>
        <taxon>Bacteria</taxon>
        <taxon>Bacillati</taxon>
        <taxon>Bacillota</taxon>
        <taxon>Clostridia</taxon>
        <taxon>Eubacteriales</taxon>
        <taxon>Oscillospiraceae</taxon>
        <taxon>Qingrenia</taxon>
    </lineage>
</organism>
<evidence type="ECO:0000256" key="5">
    <source>
        <dbReference type="ARBA" id="ARBA00022692"/>
    </source>
</evidence>
<dbReference type="Pfam" id="PF00528">
    <property type="entry name" value="BPD_transp_1"/>
    <property type="match status" value="1"/>
</dbReference>
<evidence type="ECO:0000313" key="11">
    <source>
        <dbReference type="Proteomes" id="UP000647416"/>
    </source>
</evidence>
<dbReference type="EMBL" id="JACRTE010000001">
    <property type="protein sequence ID" value="MBC8595445.1"/>
    <property type="molecule type" value="Genomic_DNA"/>
</dbReference>
<dbReference type="PANTHER" id="PTHR42929">
    <property type="entry name" value="INNER MEMBRANE ABC TRANSPORTER PERMEASE PROTEIN YDCU-RELATED-RELATED"/>
    <property type="match status" value="1"/>
</dbReference>
<accession>A0A926F7K6</accession>
<feature type="domain" description="ABC transmembrane type-1" evidence="9">
    <location>
        <begin position="59"/>
        <end position="263"/>
    </location>
</feature>
<keyword evidence="11" id="KW-1185">Reference proteome</keyword>
<dbReference type="AlphaFoldDB" id="A0A926F7K6"/>
<evidence type="ECO:0000256" key="3">
    <source>
        <dbReference type="ARBA" id="ARBA00022448"/>
    </source>
</evidence>
<protein>
    <submittedName>
        <fullName evidence="10">ABC transporter permease</fullName>
    </submittedName>
</protein>
<comment type="similarity">
    <text evidence="2">Belongs to the binding-protein-dependent transport system permease family. CysTW subfamily.</text>
</comment>